<evidence type="ECO:0000256" key="1">
    <source>
        <dbReference type="ARBA" id="ARBA00001938"/>
    </source>
</evidence>
<comment type="catalytic activity">
    <reaction evidence="9">
        <text>N(6)-[(R)-dihydrolipoyl]-L-lysyl-[protein] + 2-methylpropanoyl-CoA = N(6)-[(R)-S(8)-2-methylpropanoyldihydrolipoyl]-L-lysyl-[protein] + CoA</text>
        <dbReference type="Rhea" id="RHEA:18865"/>
        <dbReference type="Rhea" id="RHEA-COMP:10475"/>
        <dbReference type="Rhea" id="RHEA-COMP:10497"/>
        <dbReference type="ChEBI" id="CHEBI:57287"/>
        <dbReference type="ChEBI" id="CHEBI:57338"/>
        <dbReference type="ChEBI" id="CHEBI:83100"/>
        <dbReference type="ChEBI" id="CHEBI:83142"/>
        <dbReference type="EC" id="2.3.1.168"/>
    </reaction>
    <physiologicalReaction direction="left-to-right" evidence="9">
        <dbReference type="Rhea" id="RHEA:18866"/>
    </physiologicalReaction>
</comment>
<dbReference type="FunFam" id="2.40.50.100:FF:000013">
    <property type="entry name" value="Dihydrolipoamide acetyltransferase component of pyruvate dehydrogenase complex"/>
    <property type="match status" value="1"/>
</dbReference>
<evidence type="ECO:0000256" key="11">
    <source>
        <dbReference type="SAM" id="MobiDB-lite"/>
    </source>
</evidence>
<evidence type="ECO:0000256" key="3">
    <source>
        <dbReference type="ARBA" id="ARBA00007317"/>
    </source>
</evidence>
<dbReference type="SUPFAM" id="SSF52777">
    <property type="entry name" value="CoA-dependent acyltransferases"/>
    <property type="match status" value="1"/>
</dbReference>
<dbReference type="PANTHER" id="PTHR43178:SF5">
    <property type="entry name" value="LIPOAMIDE ACYLTRANSFERASE COMPONENT OF BRANCHED-CHAIN ALPHA-KETO ACID DEHYDROGENASE COMPLEX, MITOCHONDRIAL"/>
    <property type="match status" value="1"/>
</dbReference>
<dbReference type="InterPro" id="IPR050743">
    <property type="entry name" value="2-oxoacid_DH_E2_comp"/>
</dbReference>
<keyword evidence="8 10" id="KW-0012">Acyltransferase</keyword>
<dbReference type="EC" id="2.3.1.-" evidence="10"/>
<evidence type="ECO:0000256" key="10">
    <source>
        <dbReference type="RuleBase" id="RU003423"/>
    </source>
</evidence>
<evidence type="ECO:0000256" key="4">
    <source>
        <dbReference type="ARBA" id="ARBA00022679"/>
    </source>
</evidence>
<proteinExistence type="inferred from homology"/>
<evidence type="ECO:0000313" key="15">
    <source>
        <dbReference type="Proteomes" id="UP000230066"/>
    </source>
</evidence>
<dbReference type="PROSITE" id="PS50968">
    <property type="entry name" value="BIOTINYL_LIPOYL"/>
    <property type="match status" value="1"/>
</dbReference>
<sequence>MTILVLREVVPFKLSDIGEGIREVVLKEWYVKVGDSVRQFDPLCEVQSDKATVTITSRYDGTIRALHFEPQDMCAVGQALVDIELVEGVSDTQKPSDSASSPVTSPAEPKAPESDFTTHTEAHGKALATPAVRRLAAENKINLAEVLGTGKDGRILKEDVLNFLSNRSSGVSPGTVSPKLAPCAPGPAPSAVRPTVALVGQDQVVQLSAIQRAMRTTMTQSNNIPHFVLSDELDLYKLVEFRKQTSDWVSRRYGVKLTYLPFFIKAASLALHEYPLLNAHTDEACEKIIYKASHNVGIAMDTPEGLLVPNIKSVEQLTVVQIAQELKRLQELGTKGKLGPDDLKGGTVTLSNIGSIGGTYTAPRILPPEVLIGGLGRMQPLPRFDEDGNVRVGHILNTSWAADHRIIDGATVTRFSRLWASYLENPASLVFDLK</sequence>
<dbReference type="FunFam" id="3.30.559.10:FF:000027">
    <property type="entry name" value="Dihydrolipoamide acetyltransferase component of pyruvate dehydrogenase complex"/>
    <property type="match status" value="1"/>
</dbReference>
<feature type="domain" description="Peripheral subunit-binding (PSBD)" evidence="13">
    <location>
        <begin position="127"/>
        <end position="164"/>
    </location>
</feature>
<comment type="caution">
    <text evidence="14">The sequence shown here is derived from an EMBL/GenBank/DDBJ whole genome shotgun (WGS) entry which is preliminary data.</text>
</comment>
<evidence type="ECO:0000313" key="14">
    <source>
        <dbReference type="EMBL" id="THD28530.1"/>
    </source>
</evidence>
<dbReference type="FunFam" id="4.10.320.10:FF:000002">
    <property type="entry name" value="Dihydrolipoamide acetyltransferase component of pyruvate dehydrogenase complex"/>
    <property type="match status" value="1"/>
</dbReference>
<evidence type="ECO:0000259" key="12">
    <source>
        <dbReference type="PROSITE" id="PS50968"/>
    </source>
</evidence>
<dbReference type="PROSITE" id="PS51826">
    <property type="entry name" value="PSBD"/>
    <property type="match status" value="1"/>
</dbReference>
<dbReference type="Gene3D" id="4.10.320.10">
    <property type="entry name" value="E3-binding domain"/>
    <property type="match status" value="1"/>
</dbReference>
<dbReference type="SUPFAM" id="SSF47005">
    <property type="entry name" value="Peripheral subunit-binding domain of 2-oxo acid dehydrogenase complex"/>
    <property type="match status" value="1"/>
</dbReference>
<dbReference type="InterPro" id="IPR011053">
    <property type="entry name" value="Single_hybrid_motif"/>
</dbReference>
<dbReference type="InterPro" id="IPR004167">
    <property type="entry name" value="PSBD"/>
</dbReference>
<evidence type="ECO:0000256" key="5">
    <source>
        <dbReference type="ARBA" id="ARBA00022823"/>
    </source>
</evidence>
<keyword evidence="6" id="KW-0809">Transit peptide</keyword>
<dbReference type="InterPro" id="IPR000089">
    <property type="entry name" value="Biotin_lipoyl"/>
</dbReference>
<dbReference type="CDD" id="cd06849">
    <property type="entry name" value="lipoyl_domain"/>
    <property type="match status" value="1"/>
</dbReference>
<keyword evidence="15" id="KW-1185">Reference proteome</keyword>
<keyword evidence="7" id="KW-0496">Mitochondrion</keyword>
<dbReference type="InterPro" id="IPR003016">
    <property type="entry name" value="2-oxoA_DH_lipoyl-BS"/>
</dbReference>
<gene>
    <name evidence="14" type="ORF">D915_000588</name>
</gene>
<dbReference type="GO" id="GO:0031405">
    <property type="term" value="F:lipoic acid binding"/>
    <property type="evidence" value="ECO:0007669"/>
    <property type="project" value="TreeGrafter"/>
</dbReference>
<accession>A0A4E0S425</accession>
<feature type="domain" description="Lipoyl-binding" evidence="12">
    <location>
        <begin position="9"/>
        <end position="84"/>
    </location>
</feature>
<reference evidence="14" key="1">
    <citation type="submission" date="2019-03" db="EMBL/GenBank/DDBJ databases">
        <title>Improved annotation for the trematode Fasciola hepatica.</title>
        <authorList>
            <person name="Choi Y.-J."/>
            <person name="Martin J."/>
            <person name="Mitreva M."/>
        </authorList>
    </citation>
    <scope>NUCLEOTIDE SEQUENCE [LARGE SCALE GENOMIC DNA]</scope>
</reference>
<evidence type="ECO:0000256" key="8">
    <source>
        <dbReference type="ARBA" id="ARBA00023315"/>
    </source>
</evidence>
<dbReference type="SUPFAM" id="SSF51230">
    <property type="entry name" value="Single hybrid motif"/>
    <property type="match status" value="1"/>
</dbReference>
<name>A0A4E0S425_FASHE</name>
<dbReference type="Pfam" id="PF00364">
    <property type="entry name" value="Biotin_lipoyl"/>
    <property type="match status" value="1"/>
</dbReference>
<dbReference type="Proteomes" id="UP000230066">
    <property type="component" value="Unassembled WGS sequence"/>
</dbReference>
<comment type="cofactor">
    <cofactor evidence="1 10">
        <name>(R)-lipoate</name>
        <dbReference type="ChEBI" id="CHEBI:83088"/>
    </cofactor>
</comment>
<dbReference type="PROSITE" id="PS00189">
    <property type="entry name" value="LIPOYL"/>
    <property type="match status" value="1"/>
</dbReference>
<feature type="region of interest" description="Disordered" evidence="11">
    <location>
        <begin position="91"/>
        <end position="125"/>
    </location>
</feature>
<evidence type="ECO:0000256" key="9">
    <source>
        <dbReference type="ARBA" id="ARBA00051775"/>
    </source>
</evidence>
<evidence type="ECO:0000256" key="2">
    <source>
        <dbReference type="ARBA" id="ARBA00004305"/>
    </source>
</evidence>
<keyword evidence="4 10" id="KW-0808">Transferase</keyword>
<dbReference type="Pfam" id="PF02817">
    <property type="entry name" value="E3_binding"/>
    <property type="match status" value="1"/>
</dbReference>
<dbReference type="GO" id="GO:0005759">
    <property type="term" value="C:mitochondrial matrix"/>
    <property type="evidence" value="ECO:0007669"/>
    <property type="project" value="UniProtKB-SubCell"/>
</dbReference>
<dbReference type="InterPro" id="IPR001078">
    <property type="entry name" value="2-oxoacid_DH_actylTfrase"/>
</dbReference>
<comment type="subcellular location">
    <subcellularLocation>
        <location evidence="2">Mitochondrion matrix</location>
    </subcellularLocation>
</comment>
<dbReference type="PANTHER" id="PTHR43178">
    <property type="entry name" value="DIHYDROLIPOAMIDE ACETYLTRANSFERASE COMPONENT OF PYRUVATE DEHYDROGENASE COMPLEX"/>
    <property type="match status" value="1"/>
</dbReference>
<dbReference type="InterPro" id="IPR023213">
    <property type="entry name" value="CAT-like_dom_sf"/>
</dbReference>
<dbReference type="Gene3D" id="2.40.50.100">
    <property type="match status" value="1"/>
</dbReference>
<dbReference type="InterPro" id="IPR036625">
    <property type="entry name" value="E3-bd_dom_sf"/>
</dbReference>
<dbReference type="AlphaFoldDB" id="A0A4E0S425"/>
<feature type="compositionally biased region" description="Polar residues" evidence="11">
    <location>
        <begin position="91"/>
        <end position="104"/>
    </location>
</feature>
<dbReference type="EMBL" id="JXXN02000126">
    <property type="protein sequence ID" value="THD28530.1"/>
    <property type="molecule type" value="Genomic_DNA"/>
</dbReference>
<evidence type="ECO:0000259" key="13">
    <source>
        <dbReference type="PROSITE" id="PS51826"/>
    </source>
</evidence>
<comment type="similarity">
    <text evidence="3 10">Belongs to the 2-oxoacid dehydrogenase family.</text>
</comment>
<keyword evidence="5 10" id="KW-0450">Lipoyl</keyword>
<evidence type="ECO:0000256" key="6">
    <source>
        <dbReference type="ARBA" id="ARBA00022946"/>
    </source>
</evidence>
<evidence type="ECO:0000256" key="7">
    <source>
        <dbReference type="ARBA" id="ARBA00023128"/>
    </source>
</evidence>
<dbReference type="GO" id="GO:0043754">
    <property type="term" value="F:dihydrolipoamide branched chain acyltransferase activity"/>
    <property type="evidence" value="ECO:0007669"/>
    <property type="project" value="UniProtKB-EC"/>
</dbReference>
<dbReference type="Gene3D" id="3.30.559.10">
    <property type="entry name" value="Chloramphenicol acetyltransferase-like domain"/>
    <property type="match status" value="1"/>
</dbReference>
<organism evidence="14 15">
    <name type="scientific">Fasciola hepatica</name>
    <name type="common">Liver fluke</name>
    <dbReference type="NCBI Taxonomy" id="6192"/>
    <lineage>
        <taxon>Eukaryota</taxon>
        <taxon>Metazoa</taxon>
        <taxon>Spiralia</taxon>
        <taxon>Lophotrochozoa</taxon>
        <taxon>Platyhelminthes</taxon>
        <taxon>Trematoda</taxon>
        <taxon>Digenea</taxon>
        <taxon>Plagiorchiida</taxon>
        <taxon>Echinostomata</taxon>
        <taxon>Echinostomatoidea</taxon>
        <taxon>Fasciolidae</taxon>
        <taxon>Fasciola</taxon>
    </lineage>
</organism>
<feature type="compositionally biased region" description="Basic and acidic residues" evidence="11">
    <location>
        <begin position="110"/>
        <end position="124"/>
    </location>
</feature>
<dbReference type="GO" id="GO:0016407">
    <property type="term" value="F:acetyltransferase activity"/>
    <property type="evidence" value="ECO:0007669"/>
    <property type="project" value="TreeGrafter"/>
</dbReference>
<protein>
    <recommendedName>
        <fullName evidence="10">Dihydrolipoamide acetyltransferase component of pyruvate dehydrogenase complex</fullName>
        <ecNumber evidence="10">2.3.1.-</ecNumber>
    </recommendedName>
</protein>
<dbReference type="Pfam" id="PF00198">
    <property type="entry name" value="2-oxoacid_dh"/>
    <property type="match status" value="1"/>
</dbReference>
<keyword evidence="14" id="KW-0670">Pyruvate</keyword>
<dbReference type="GO" id="GO:0005829">
    <property type="term" value="C:cytosol"/>
    <property type="evidence" value="ECO:0007669"/>
    <property type="project" value="UniProtKB-ARBA"/>
</dbReference>